<dbReference type="Gene3D" id="1.10.565.10">
    <property type="entry name" value="Retinoid X Receptor"/>
    <property type="match status" value="1"/>
</dbReference>
<dbReference type="InterPro" id="IPR035500">
    <property type="entry name" value="NHR-like_dom_sf"/>
</dbReference>
<evidence type="ECO:0000256" key="12">
    <source>
        <dbReference type="SAM" id="MobiDB-lite"/>
    </source>
</evidence>
<comment type="subcellular location">
    <subcellularLocation>
        <location evidence="1 11">Nucleus</location>
    </subcellularLocation>
</comment>
<dbReference type="PROSITE" id="PS00031">
    <property type="entry name" value="NUCLEAR_REC_DBD_1"/>
    <property type="match status" value="1"/>
</dbReference>
<gene>
    <name evidence="15" type="ORF">CBOVIS_LOCUS8157</name>
</gene>
<evidence type="ECO:0000259" key="13">
    <source>
        <dbReference type="PROSITE" id="PS51030"/>
    </source>
</evidence>
<keyword evidence="6 11" id="KW-0805">Transcription regulation</keyword>
<evidence type="ECO:0000313" key="15">
    <source>
        <dbReference type="EMBL" id="CAB3406030.1"/>
    </source>
</evidence>
<evidence type="ECO:0000256" key="8">
    <source>
        <dbReference type="ARBA" id="ARBA00023163"/>
    </source>
</evidence>
<dbReference type="PANTHER" id="PTHR46397">
    <property type="entry name" value="NUCLEAR HORMONE RECEPTOR FAMILY-RELATED"/>
    <property type="match status" value="1"/>
</dbReference>
<feature type="domain" description="NR LBD" evidence="14">
    <location>
        <begin position="202"/>
        <end position="443"/>
    </location>
</feature>
<dbReference type="EMBL" id="CADEPM010000005">
    <property type="protein sequence ID" value="CAB3406030.1"/>
    <property type="molecule type" value="Genomic_DNA"/>
</dbReference>
<organism evidence="15 16">
    <name type="scientific">Caenorhabditis bovis</name>
    <dbReference type="NCBI Taxonomy" id="2654633"/>
    <lineage>
        <taxon>Eukaryota</taxon>
        <taxon>Metazoa</taxon>
        <taxon>Ecdysozoa</taxon>
        <taxon>Nematoda</taxon>
        <taxon>Chromadorea</taxon>
        <taxon>Rhabditida</taxon>
        <taxon>Rhabditina</taxon>
        <taxon>Rhabditomorpha</taxon>
        <taxon>Rhabditoidea</taxon>
        <taxon>Rhabditidae</taxon>
        <taxon>Peloderinae</taxon>
        <taxon>Caenorhabditis</taxon>
    </lineage>
</organism>
<sequence length="444" mass="51069">MPPTCAVCDSPTAFTMHFGGRCCKACAAFFRRTVALSLKYECASNQCCEINFGMRLVCRSCRLQKCFHAGMKADLVRSKRENFSAKGRKHSDGSSNDRQESSTSVSPNLRDDDDWQCPMLNEASTNYMPQFEASPDASSRQSSFDAVYNTPTTSYAIPPPPPSQATPIPQPIYDSSFDLLNHYVSLETSLSSRRRIMYTNTEMDSILECHSNLECPYLPSDLRPHDYRTFRGMLRHDFVILFDYCTGFPQFNSFNSNEKNVFYRFIVAVDFIVSSAFYSSRLGTSMDKMIFPNGEFLCMSPMPMTGEEANARSFFDSDDDFSKYRALMPMHTRIWEESIVPFSRLQTSFQEYVLIKALTVWHITYYKMSECGREKCRVQRDLIISCLSRVCTYDDVQKRVGELLMSMTYIMESVQKLTSSYVLLTFFDVLKCDSMLHEMLTFKY</sequence>
<keyword evidence="7 11" id="KW-0238">DNA-binding</keyword>
<dbReference type="InterPro" id="IPR000536">
    <property type="entry name" value="Nucl_hrmn_rcpt_lig-bd"/>
</dbReference>
<keyword evidence="5 11" id="KW-0862">Zinc</keyword>
<dbReference type="SMART" id="SM00430">
    <property type="entry name" value="HOLI"/>
    <property type="match status" value="1"/>
</dbReference>
<dbReference type="GO" id="GO:0008270">
    <property type="term" value="F:zinc ion binding"/>
    <property type="evidence" value="ECO:0007669"/>
    <property type="project" value="UniProtKB-KW"/>
</dbReference>
<evidence type="ECO:0000313" key="16">
    <source>
        <dbReference type="Proteomes" id="UP000494206"/>
    </source>
</evidence>
<keyword evidence="4 11" id="KW-0863">Zinc-finger</keyword>
<evidence type="ECO:0000256" key="2">
    <source>
        <dbReference type="ARBA" id="ARBA00005993"/>
    </source>
</evidence>
<protein>
    <submittedName>
        <fullName evidence="15">Uncharacterized protein</fullName>
    </submittedName>
</protein>
<dbReference type="SMART" id="SM00399">
    <property type="entry name" value="ZnF_C4"/>
    <property type="match status" value="1"/>
</dbReference>
<feature type="domain" description="Nuclear receptor" evidence="13">
    <location>
        <begin position="2"/>
        <end position="78"/>
    </location>
</feature>
<dbReference type="SUPFAM" id="SSF48508">
    <property type="entry name" value="Nuclear receptor ligand-binding domain"/>
    <property type="match status" value="1"/>
</dbReference>
<evidence type="ECO:0000256" key="10">
    <source>
        <dbReference type="ARBA" id="ARBA00023242"/>
    </source>
</evidence>
<dbReference type="GO" id="GO:0000978">
    <property type="term" value="F:RNA polymerase II cis-regulatory region sequence-specific DNA binding"/>
    <property type="evidence" value="ECO:0007669"/>
    <property type="project" value="InterPro"/>
</dbReference>
<accession>A0A8S1EW81</accession>
<dbReference type="Proteomes" id="UP000494206">
    <property type="component" value="Unassembled WGS sequence"/>
</dbReference>
<comment type="similarity">
    <text evidence="2 11">Belongs to the nuclear hormone receptor family.</text>
</comment>
<keyword evidence="9 11" id="KW-0675">Receptor</keyword>
<dbReference type="Pfam" id="PF00105">
    <property type="entry name" value="zf-C4"/>
    <property type="match status" value="1"/>
</dbReference>
<reference evidence="15 16" key="1">
    <citation type="submission" date="2020-04" db="EMBL/GenBank/DDBJ databases">
        <authorList>
            <person name="Laetsch R D."/>
            <person name="Stevens L."/>
            <person name="Kumar S."/>
            <person name="Blaxter L. M."/>
        </authorList>
    </citation>
    <scope>NUCLEOTIDE SEQUENCE [LARGE SCALE GENOMIC DNA]</scope>
</reference>
<feature type="compositionally biased region" description="Basic and acidic residues" evidence="12">
    <location>
        <begin position="90"/>
        <end position="100"/>
    </location>
</feature>
<comment type="caution">
    <text evidence="15">The sequence shown here is derived from an EMBL/GenBank/DDBJ whole genome shotgun (WGS) entry which is preliminary data.</text>
</comment>
<dbReference type="AlphaFoldDB" id="A0A8S1EW81"/>
<evidence type="ECO:0000256" key="11">
    <source>
        <dbReference type="RuleBase" id="RU004334"/>
    </source>
</evidence>
<dbReference type="Gene3D" id="3.30.50.10">
    <property type="entry name" value="Erythroid Transcription Factor GATA-1, subunit A"/>
    <property type="match status" value="1"/>
</dbReference>
<dbReference type="SUPFAM" id="SSF57716">
    <property type="entry name" value="Glucocorticoid receptor-like (DNA-binding domain)"/>
    <property type="match status" value="1"/>
</dbReference>
<dbReference type="CDD" id="cd06960">
    <property type="entry name" value="NR_DBD_HNF4A"/>
    <property type="match status" value="1"/>
</dbReference>
<dbReference type="PANTHER" id="PTHR46397:SF3">
    <property type="entry name" value="NR LBD DOMAIN-CONTAINING PROTEIN-RELATED"/>
    <property type="match status" value="1"/>
</dbReference>
<dbReference type="InterPro" id="IPR049636">
    <property type="entry name" value="HNF4-like_DBD"/>
</dbReference>
<dbReference type="InterPro" id="IPR013088">
    <property type="entry name" value="Znf_NHR/GATA"/>
</dbReference>
<dbReference type="PROSITE" id="PS51030">
    <property type="entry name" value="NUCLEAR_REC_DBD_2"/>
    <property type="match status" value="1"/>
</dbReference>
<dbReference type="GO" id="GO:0005634">
    <property type="term" value="C:nucleus"/>
    <property type="evidence" value="ECO:0007669"/>
    <property type="project" value="UniProtKB-SubCell"/>
</dbReference>
<name>A0A8S1EW81_9PELO</name>
<dbReference type="PRINTS" id="PR00047">
    <property type="entry name" value="STROIDFINGER"/>
</dbReference>
<keyword evidence="3 11" id="KW-0479">Metal-binding</keyword>
<dbReference type="PROSITE" id="PS51843">
    <property type="entry name" value="NR_LBD"/>
    <property type="match status" value="1"/>
</dbReference>
<keyword evidence="8 11" id="KW-0804">Transcription</keyword>
<evidence type="ECO:0000256" key="7">
    <source>
        <dbReference type="ARBA" id="ARBA00023125"/>
    </source>
</evidence>
<dbReference type="GO" id="GO:0003700">
    <property type="term" value="F:DNA-binding transcription factor activity"/>
    <property type="evidence" value="ECO:0007669"/>
    <property type="project" value="InterPro"/>
</dbReference>
<evidence type="ECO:0000259" key="14">
    <source>
        <dbReference type="PROSITE" id="PS51843"/>
    </source>
</evidence>
<proteinExistence type="inferred from homology"/>
<evidence type="ECO:0000256" key="1">
    <source>
        <dbReference type="ARBA" id="ARBA00004123"/>
    </source>
</evidence>
<dbReference type="OrthoDB" id="9996608at2759"/>
<dbReference type="InterPro" id="IPR001628">
    <property type="entry name" value="Znf_hrmn_rcpt"/>
</dbReference>
<evidence type="ECO:0000256" key="3">
    <source>
        <dbReference type="ARBA" id="ARBA00022723"/>
    </source>
</evidence>
<keyword evidence="16" id="KW-1185">Reference proteome</keyword>
<evidence type="ECO:0000256" key="9">
    <source>
        <dbReference type="ARBA" id="ARBA00023170"/>
    </source>
</evidence>
<evidence type="ECO:0000256" key="4">
    <source>
        <dbReference type="ARBA" id="ARBA00022771"/>
    </source>
</evidence>
<feature type="region of interest" description="Disordered" evidence="12">
    <location>
        <begin position="82"/>
        <end position="113"/>
    </location>
</feature>
<evidence type="ECO:0000256" key="6">
    <source>
        <dbReference type="ARBA" id="ARBA00023015"/>
    </source>
</evidence>
<dbReference type="Pfam" id="PF00104">
    <property type="entry name" value="Hormone_recep"/>
    <property type="match status" value="1"/>
</dbReference>
<keyword evidence="10 11" id="KW-0539">Nucleus</keyword>
<evidence type="ECO:0000256" key="5">
    <source>
        <dbReference type="ARBA" id="ARBA00022833"/>
    </source>
</evidence>